<keyword evidence="2" id="KW-0663">Pyridoxal phosphate</keyword>
<dbReference type="PANTHER" id="PTHR42937">
    <property type="match status" value="1"/>
</dbReference>
<evidence type="ECO:0000256" key="1">
    <source>
        <dbReference type="ARBA" id="ARBA00001933"/>
    </source>
</evidence>
<dbReference type="PANTHER" id="PTHR42937:SF1">
    <property type="entry name" value="DIAMINOPROPIONATE AMMONIA-LYASE"/>
    <property type="match status" value="1"/>
</dbReference>
<dbReference type="NCBIfam" id="NF006058">
    <property type="entry name" value="PRK08206.1"/>
    <property type="match status" value="1"/>
</dbReference>
<name>A0A6J4V310_9BACT</name>
<protein>
    <submittedName>
        <fullName evidence="4">Diaminopropionate ammonia-lyase</fullName>
        <ecNumber evidence="4">4.3.1.15</ecNumber>
    </submittedName>
</protein>
<keyword evidence="4" id="KW-0456">Lyase</keyword>
<evidence type="ECO:0000259" key="3">
    <source>
        <dbReference type="Pfam" id="PF00291"/>
    </source>
</evidence>
<gene>
    <name evidence="4" type="ORF">AVDCRST_MAG88-1688</name>
</gene>
<reference evidence="4" key="1">
    <citation type="submission" date="2020-02" db="EMBL/GenBank/DDBJ databases">
        <authorList>
            <person name="Meier V. D."/>
        </authorList>
    </citation>
    <scope>NUCLEOTIDE SEQUENCE</scope>
    <source>
        <strain evidence="4">AVDCRST_MAG88</strain>
    </source>
</reference>
<organism evidence="4">
    <name type="scientific">uncultured Thermomicrobiales bacterium</name>
    <dbReference type="NCBI Taxonomy" id="1645740"/>
    <lineage>
        <taxon>Bacteria</taxon>
        <taxon>Pseudomonadati</taxon>
        <taxon>Thermomicrobiota</taxon>
        <taxon>Thermomicrobia</taxon>
        <taxon>Thermomicrobiales</taxon>
        <taxon>environmental samples</taxon>
    </lineage>
</organism>
<feature type="domain" description="Tryptophan synthase beta chain-like PALP" evidence="3">
    <location>
        <begin position="39"/>
        <end position="336"/>
    </location>
</feature>
<dbReference type="InterPro" id="IPR001926">
    <property type="entry name" value="TrpB-like_PALP"/>
</dbReference>
<dbReference type="Gene3D" id="3.40.50.1100">
    <property type="match status" value="2"/>
</dbReference>
<evidence type="ECO:0000313" key="4">
    <source>
        <dbReference type="EMBL" id="CAA9563364.1"/>
    </source>
</evidence>
<dbReference type="AlphaFoldDB" id="A0A6J4V310"/>
<evidence type="ECO:0000256" key="2">
    <source>
        <dbReference type="ARBA" id="ARBA00022898"/>
    </source>
</evidence>
<dbReference type="EC" id="4.3.1.15" evidence="4"/>
<accession>A0A6J4V310</accession>
<dbReference type="GO" id="GO:0008838">
    <property type="term" value="F:diaminopropionate ammonia-lyase activity"/>
    <property type="evidence" value="ECO:0007669"/>
    <property type="project" value="UniProtKB-EC"/>
</dbReference>
<sequence length="379" mass="39241">MAEAHHHPAIRALPNPRAVATLPGPAPDRVPLAFHRQLPGYGPTPLVEAPDLARALGVGQVWVKDESARLGLPAFKVLGASWAGYRALQAHLGGAFDPALPLDALRARLAPRRPLTLAAATDGNHGRAVARLARWLDLDARIFVPADMVAARRAAIAAEGAAVVVVDGSYDEAVARAAGAAGPRCLVLADTAWPGYEDVPRWVVEGYATILWEVDDELARRGAAGPDLVAIQIGVGALAAAVTRHYRRPGAACVLASVAAGRPVAVPGPHRSIMAGLNCGQPSPVAWPVVSRGIDLFVAIGDERAREAMRALAGAGIVAGETGAAGLGGLLARRRERGARATLAPPGVTPRTRVLLFNTEGATDPAAYARVVGRAVRPG</sequence>
<dbReference type="EMBL" id="CADCWM010000487">
    <property type="protein sequence ID" value="CAA9563364.1"/>
    <property type="molecule type" value="Genomic_DNA"/>
</dbReference>
<dbReference type="InterPro" id="IPR036052">
    <property type="entry name" value="TrpB-like_PALP_sf"/>
</dbReference>
<proteinExistence type="predicted"/>
<dbReference type="SUPFAM" id="SSF53686">
    <property type="entry name" value="Tryptophan synthase beta subunit-like PLP-dependent enzymes"/>
    <property type="match status" value="1"/>
</dbReference>
<dbReference type="Pfam" id="PF00291">
    <property type="entry name" value="PALP"/>
    <property type="match status" value="1"/>
</dbReference>
<comment type="cofactor">
    <cofactor evidence="1">
        <name>pyridoxal 5'-phosphate</name>
        <dbReference type="ChEBI" id="CHEBI:597326"/>
    </cofactor>
</comment>